<proteinExistence type="predicted"/>
<keyword evidence="1" id="KW-0812">Transmembrane</keyword>
<sequence>CRDSVQAYTTCHCCGRPQHIAPRSTSPAPRALTSNMILRSYFLFSLALLAVDIAIALPVGLIPDMLKVNLAMHSSELNIERLPNRKVTSEARQHVVDNQKFWRIGEELRNLWYAAFPGPENPLYDPLRGKLKEYKPGELVTVWVHRKQRDSLSFKGIYKIEDRLNIDLAYLYQQFKDVGIPQQEARAA</sequence>
<protein>
    <submittedName>
        <fullName evidence="2">Uncharacterized protein</fullName>
    </submittedName>
</protein>
<keyword evidence="1" id="KW-1133">Transmembrane helix</keyword>
<organism evidence="2 3">
    <name type="scientific">Testicularia cyperi</name>
    <dbReference type="NCBI Taxonomy" id="1882483"/>
    <lineage>
        <taxon>Eukaryota</taxon>
        <taxon>Fungi</taxon>
        <taxon>Dikarya</taxon>
        <taxon>Basidiomycota</taxon>
        <taxon>Ustilaginomycotina</taxon>
        <taxon>Ustilaginomycetes</taxon>
        <taxon>Ustilaginales</taxon>
        <taxon>Anthracoideaceae</taxon>
        <taxon>Testicularia</taxon>
    </lineage>
</organism>
<reference evidence="2 3" key="1">
    <citation type="journal article" date="2018" name="Mol. Biol. Evol.">
        <title>Broad Genomic Sampling Reveals a Smut Pathogenic Ancestry of the Fungal Clade Ustilaginomycotina.</title>
        <authorList>
            <person name="Kijpornyongpan T."/>
            <person name="Mondo S.J."/>
            <person name="Barry K."/>
            <person name="Sandor L."/>
            <person name="Lee J."/>
            <person name="Lipzen A."/>
            <person name="Pangilinan J."/>
            <person name="LaButti K."/>
            <person name="Hainaut M."/>
            <person name="Henrissat B."/>
            <person name="Grigoriev I.V."/>
            <person name="Spatafora J.W."/>
            <person name="Aime M.C."/>
        </authorList>
    </citation>
    <scope>NUCLEOTIDE SEQUENCE [LARGE SCALE GENOMIC DNA]</scope>
    <source>
        <strain evidence="2 3">MCA 3645</strain>
    </source>
</reference>
<dbReference type="InParanoid" id="A0A317XPH6"/>
<feature type="transmembrane region" description="Helical" evidence="1">
    <location>
        <begin position="41"/>
        <end position="62"/>
    </location>
</feature>
<evidence type="ECO:0000313" key="3">
    <source>
        <dbReference type="Proteomes" id="UP000246740"/>
    </source>
</evidence>
<keyword evidence="3" id="KW-1185">Reference proteome</keyword>
<evidence type="ECO:0000313" key="2">
    <source>
        <dbReference type="EMBL" id="PWY99722.1"/>
    </source>
</evidence>
<evidence type="ECO:0000256" key="1">
    <source>
        <dbReference type="SAM" id="Phobius"/>
    </source>
</evidence>
<gene>
    <name evidence="2" type="ORF">BCV70DRAFT_112072</name>
</gene>
<feature type="non-terminal residue" evidence="2">
    <location>
        <position position="1"/>
    </location>
</feature>
<dbReference type="AlphaFoldDB" id="A0A317XPH6"/>
<dbReference type="EMBL" id="KZ819194">
    <property type="protein sequence ID" value="PWY99722.1"/>
    <property type="molecule type" value="Genomic_DNA"/>
</dbReference>
<accession>A0A317XPH6</accession>
<name>A0A317XPH6_9BASI</name>
<keyword evidence="1" id="KW-0472">Membrane</keyword>
<dbReference type="Proteomes" id="UP000246740">
    <property type="component" value="Unassembled WGS sequence"/>
</dbReference>